<proteinExistence type="predicted"/>
<dbReference type="RefSeq" id="WP_330131846.1">
    <property type="nucleotide sequence ID" value="NZ_JAUTXY010000001.1"/>
</dbReference>
<evidence type="ECO:0008006" key="3">
    <source>
        <dbReference type="Google" id="ProtNLM"/>
    </source>
</evidence>
<dbReference type="EMBL" id="JAUTXY010000001">
    <property type="protein sequence ID" value="MEE2056601.1"/>
    <property type="molecule type" value="Genomic_DNA"/>
</dbReference>
<comment type="caution">
    <text evidence="1">The sequence shown here is derived from an EMBL/GenBank/DDBJ whole genome shotgun (WGS) entry which is preliminary data.</text>
</comment>
<reference evidence="1 2" key="1">
    <citation type="submission" date="2023-07" db="EMBL/GenBank/DDBJ databases">
        <authorList>
            <person name="Girao M."/>
            <person name="Carvalho M.F."/>
        </authorList>
    </citation>
    <scope>NUCLEOTIDE SEQUENCE [LARGE SCALE GENOMIC DNA]</scope>
    <source>
        <strain evidence="1 2">YIM65754</strain>
    </source>
</reference>
<sequence>MDDDDFLALAAEMDAFTERHRWGLAESWRLAKSGDIDAARKQFEATRRFVEWLRS</sequence>
<evidence type="ECO:0000313" key="1">
    <source>
        <dbReference type="EMBL" id="MEE2056601.1"/>
    </source>
</evidence>
<organism evidence="1 2">
    <name type="scientific">Rhodococcus artemisiae</name>
    <dbReference type="NCBI Taxonomy" id="714159"/>
    <lineage>
        <taxon>Bacteria</taxon>
        <taxon>Bacillati</taxon>
        <taxon>Actinomycetota</taxon>
        <taxon>Actinomycetes</taxon>
        <taxon>Mycobacteriales</taxon>
        <taxon>Nocardiaceae</taxon>
        <taxon>Rhodococcus</taxon>
    </lineage>
</organism>
<keyword evidence="2" id="KW-1185">Reference proteome</keyword>
<name>A0ABU7L4Y4_9NOCA</name>
<protein>
    <recommendedName>
        <fullName evidence="3">HEPN domain-containing protein</fullName>
    </recommendedName>
</protein>
<evidence type="ECO:0000313" key="2">
    <source>
        <dbReference type="Proteomes" id="UP001336020"/>
    </source>
</evidence>
<dbReference type="Proteomes" id="UP001336020">
    <property type="component" value="Unassembled WGS sequence"/>
</dbReference>
<accession>A0ABU7L4Y4</accession>
<gene>
    <name evidence="1" type="ORF">Q7514_03540</name>
</gene>